<dbReference type="EMBL" id="BGPR01006236">
    <property type="protein sequence ID" value="GBN17227.1"/>
    <property type="molecule type" value="Genomic_DNA"/>
</dbReference>
<dbReference type="Proteomes" id="UP000499080">
    <property type="component" value="Unassembled WGS sequence"/>
</dbReference>
<evidence type="ECO:0000313" key="1">
    <source>
        <dbReference type="EMBL" id="GBN17227.1"/>
    </source>
</evidence>
<protein>
    <submittedName>
        <fullName evidence="1">Uncharacterized protein</fullName>
    </submittedName>
</protein>
<reference evidence="1 2" key="1">
    <citation type="journal article" date="2019" name="Sci. Rep.">
        <title>Orb-weaving spider Araneus ventricosus genome elucidates the spidroin gene catalogue.</title>
        <authorList>
            <person name="Kono N."/>
            <person name="Nakamura H."/>
            <person name="Ohtoshi R."/>
            <person name="Moran D.A.P."/>
            <person name="Shinohara A."/>
            <person name="Yoshida Y."/>
            <person name="Fujiwara M."/>
            <person name="Mori M."/>
            <person name="Tomita M."/>
            <person name="Arakawa K."/>
        </authorList>
    </citation>
    <scope>NUCLEOTIDE SEQUENCE [LARGE SCALE GENOMIC DNA]</scope>
</reference>
<sequence>MFSLTSCLLKEANITEICIKDLIPIQNKGLAVICHGDQDDQTLQHTINNKETLKATIQTKMPRKRHTSNIIYNIPEHITRRKCNKYQGSQLLAKDCPANRPSCGSYADHHPPESADPLR</sequence>
<dbReference type="OrthoDB" id="6431089at2759"/>
<accession>A0A4Y2LV18</accession>
<name>A0A4Y2LV18_ARAVE</name>
<keyword evidence="2" id="KW-1185">Reference proteome</keyword>
<dbReference type="AlphaFoldDB" id="A0A4Y2LV18"/>
<comment type="caution">
    <text evidence="1">The sequence shown here is derived from an EMBL/GenBank/DDBJ whole genome shotgun (WGS) entry which is preliminary data.</text>
</comment>
<evidence type="ECO:0000313" key="2">
    <source>
        <dbReference type="Proteomes" id="UP000499080"/>
    </source>
</evidence>
<gene>
    <name evidence="1" type="ORF">AVEN_87604_1</name>
</gene>
<proteinExistence type="predicted"/>
<organism evidence="1 2">
    <name type="scientific">Araneus ventricosus</name>
    <name type="common">Orbweaver spider</name>
    <name type="synonym">Epeira ventricosa</name>
    <dbReference type="NCBI Taxonomy" id="182803"/>
    <lineage>
        <taxon>Eukaryota</taxon>
        <taxon>Metazoa</taxon>
        <taxon>Ecdysozoa</taxon>
        <taxon>Arthropoda</taxon>
        <taxon>Chelicerata</taxon>
        <taxon>Arachnida</taxon>
        <taxon>Araneae</taxon>
        <taxon>Araneomorphae</taxon>
        <taxon>Entelegynae</taxon>
        <taxon>Araneoidea</taxon>
        <taxon>Araneidae</taxon>
        <taxon>Araneus</taxon>
    </lineage>
</organism>